<dbReference type="SMART" id="SM00602">
    <property type="entry name" value="VPS10"/>
    <property type="match status" value="1"/>
</dbReference>
<keyword evidence="9" id="KW-1185">Reference proteome</keyword>
<evidence type="ECO:0000259" key="7">
    <source>
        <dbReference type="SMART" id="SM00602"/>
    </source>
</evidence>
<dbReference type="InterPro" id="IPR050310">
    <property type="entry name" value="VPS10-sortilin"/>
</dbReference>
<dbReference type="GO" id="GO:0006892">
    <property type="term" value="P:post-Golgi vesicle-mediated transport"/>
    <property type="evidence" value="ECO:0000318"/>
    <property type="project" value="GO_Central"/>
</dbReference>
<organism evidence="8 9">
    <name type="scientific">Paramecium tetraurelia</name>
    <dbReference type="NCBI Taxonomy" id="5888"/>
    <lineage>
        <taxon>Eukaryota</taxon>
        <taxon>Sar</taxon>
        <taxon>Alveolata</taxon>
        <taxon>Ciliophora</taxon>
        <taxon>Intramacronucleata</taxon>
        <taxon>Oligohymenophorea</taxon>
        <taxon>Peniculida</taxon>
        <taxon>Parameciidae</taxon>
        <taxon>Paramecium</taxon>
    </lineage>
</organism>
<evidence type="ECO:0000256" key="4">
    <source>
        <dbReference type="ARBA" id="ARBA00023180"/>
    </source>
</evidence>
<dbReference type="InParanoid" id="A0CYB0"/>
<dbReference type="AlphaFoldDB" id="A0CYB0"/>
<comment type="subcellular location">
    <subcellularLocation>
        <location evidence="1">Membrane</location>
    </subcellularLocation>
</comment>
<feature type="transmembrane region" description="Helical" evidence="6">
    <location>
        <begin position="717"/>
        <end position="735"/>
    </location>
</feature>
<dbReference type="SUPFAM" id="SSF110296">
    <property type="entry name" value="Oligoxyloglucan reducing end-specific cellobiohydrolase"/>
    <property type="match status" value="1"/>
</dbReference>
<dbReference type="Proteomes" id="UP000000600">
    <property type="component" value="Unassembled WGS sequence"/>
</dbReference>
<dbReference type="InterPro" id="IPR006581">
    <property type="entry name" value="VPS10"/>
</dbReference>
<dbReference type="KEGG" id="ptm:GSPATT00011377001"/>
<dbReference type="GO" id="GO:0016020">
    <property type="term" value="C:membrane"/>
    <property type="evidence" value="ECO:0000318"/>
    <property type="project" value="GO_Central"/>
</dbReference>
<keyword evidence="6" id="KW-0812">Transmembrane</keyword>
<dbReference type="PANTHER" id="PTHR12106">
    <property type="entry name" value="SORTILIN RELATED"/>
    <property type="match status" value="1"/>
</dbReference>
<name>A0CYB0_PARTE</name>
<evidence type="ECO:0000256" key="6">
    <source>
        <dbReference type="SAM" id="Phobius"/>
    </source>
</evidence>
<keyword evidence="4" id="KW-0325">Glycoprotein</keyword>
<proteinExistence type="predicted"/>
<sequence>MRLINKSKLIKIIIKRVNETHHSLVECMNCFAANIDVQISYIDAPLINIHWCSDTVLALTSKGSVYRSDDRGRQWIKMSEIFHRKALIQLEDSDERIGIVNNLVASPVDKQLVLFTGTDQIAWISLDCGKTITAVNAGKQLREYQFHPLEKDWIIASAWKQCGSDELLAGTPCVSYKELLLSQDTGITWHSIATYVNQFTWGYQKQRNGQIYSQGTNSSIIRTIRQRTSIYNDDFFQTRTLSVPAGSRFMLTESFLFVAKVTSQATQEVSLYVSGTELGQYKYSVIDADSKLLEHSYSILDTSENQVFMVVNHLKPSSPLGVIYISDSTGTRYSRSLENVSRLENSAEFYRVQGLEGIYLANVYAEDQAKIYTNQVFESMEEGFYAQQNGFKDEDLKKYKQTRITFDKGGQWVPLKPPTVDADGKPINCNKCQLHLHLSQAFYQFAPIYTETNSIGIIVATGSIGKYLSYRQDQVNTYLSRDGGLTWIEIKKGSYIYEISNHGGLIVMARDQETTNQIVYSWNGGMEWTPFNILDQKAEIQNIITEPQNKGSRFIAYGAIQLESNGIRTEQGLLATIDLDELHQRNCIGQDKAGEIGSDYELWTPSGLVNPECLFGKKVTYMRKRREAACYNPEQLERIMSVTPCQCSQEDYECDLGFVMTNQQCTPINGTLNIDPPAECDGYYTVSSGYRKIAGDICEGGVEHISMRFTCPNNKNWIFDWLVIGGILFGLYWLYNNQEKVKEYFARTEMREIPQSKQEMLIQQIQQRQPKQQQQQQQQQQQYQPIDLEQNEQQDQKFDEDLIERDDDVQIQDETAHELI</sequence>
<evidence type="ECO:0000256" key="3">
    <source>
        <dbReference type="ARBA" id="ARBA00023136"/>
    </source>
</evidence>
<evidence type="ECO:0000256" key="1">
    <source>
        <dbReference type="ARBA" id="ARBA00004370"/>
    </source>
</evidence>
<feature type="domain" description="VPS10" evidence="7">
    <location>
        <begin position="54"/>
        <end position="716"/>
    </location>
</feature>
<dbReference type="Pfam" id="PF15902">
    <property type="entry name" value="Sortilin-Vps10"/>
    <property type="match status" value="1"/>
</dbReference>
<dbReference type="OMA" id="PAECDGY"/>
<dbReference type="STRING" id="5888.A0CYB0"/>
<feature type="compositionally biased region" description="Low complexity" evidence="5">
    <location>
        <begin position="767"/>
        <end position="784"/>
    </location>
</feature>
<dbReference type="HOGENOM" id="CLU_013144_0_0_1"/>
<dbReference type="Pfam" id="PF15901">
    <property type="entry name" value="Sortilin_C"/>
    <property type="match status" value="1"/>
</dbReference>
<keyword evidence="3 6" id="KW-0472">Membrane</keyword>
<dbReference type="InterPro" id="IPR031778">
    <property type="entry name" value="Sortilin_N"/>
</dbReference>
<gene>
    <name evidence="8" type="ORF">GSPATT00011377001</name>
</gene>
<dbReference type="EMBL" id="CT868219">
    <property type="protein sequence ID" value="CAK75777.1"/>
    <property type="molecule type" value="Genomic_DNA"/>
</dbReference>
<dbReference type="OrthoDB" id="443634at2759"/>
<dbReference type="InterPro" id="IPR031777">
    <property type="entry name" value="Sortilin_C"/>
</dbReference>
<evidence type="ECO:0000313" key="8">
    <source>
        <dbReference type="EMBL" id="CAK75777.1"/>
    </source>
</evidence>
<dbReference type="PANTHER" id="PTHR12106:SF27">
    <property type="entry name" value="SORTILIN-RELATED RECEPTOR"/>
    <property type="match status" value="1"/>
</dbReference>
<dbReference type="Gene3D" id="2.130.10.10">
    <property type="entry name" value="YVTN repeat-like/Quinoprotein amine dehydrogenase"/>
    <property type="match status" value="2"/>
</dbReference>
<evidence type="ECO:0000256" key="2">
    <source>
        <dbReference type="ARBA" id="ARBA00022737"/>
    </source>
</evidence>
<keyword evidence="2" id="KW-0677">Repeat</keyword>
<evidence type="ECO:0000256" key="5">
    <source>
        <dbReference type="SAM" id="MobiDB-lite"/>
    </source>
</evidence>
<dbReference type="FunFam" id="2.10.70.80:FF:000007">
    <property type="entry name" value="Sortilin"/>
    <property type="match status" value="1"/>
</dbReference>
<evidence type="ECO:0000313" key="9">
    <source>
        <dbReference type="Proteomes" id="UP000000600"/>
    </source>
</evidence>
<feature type="region of interest" description="Disordered" evidence="5">
    <location>
        <begin position="767"/>
        <end position="797"/>
    </location>
</feature>
<dbReference type="GeneID" id="5028959"/>
<protein>
    <recommendedName>
        <fullName evidence="7">VPS10 domain-containing protein</fullName>
    </recommendedName>
</protein>
<dbReference type="Gene3D" id="3.30.60.270">
    <property type="match status" value="1"/>
</dbReference>
<dbReference type="InterPro" id="IPR015943">
    <property type="entry name" value="WD40/YVTN_repeat-like_dom_sf"/>
</dbReference>
<dbReference type="GO" id="GO:0005794">
    <property type="term" value="C:Golgi apparatus"/>
    <property type="evidence" value="ECO:0000318"/>
    <property type="project" value="GO_Central"/>
</dbReference>
<keyword evidence="6" id="KW-1133">Transmembrane helix</keyword>
<reference evidence="8 9" key="1">
    <citation type="journal article" date="2006" name="Nature">
        <title>Global trends of whole-genome duplications revealed by the ciliate Paramecium tetraurelia.</title>
        <authorList>
            <consortium name="Genoscope"/>
            <person name="Aury J.-M."/>
            <person name="Jaillon O."/>
            <person name="Duret L."/>
            <person name="Noel B."/>
            <person name="Jubin C."/>
            <person name="Porcel B.M."/>
            <person name="Segurens B."/>
            <person name="Daubin V."/>
            <person name="Anthouard V."/>
            <person name="Aiach N."/>
            <person name="Arnaiz O."/>
            <person name="Billaut A."/>
            <person name="Beisson J."/>
            <person name="Blanc I."/>
            <person name="Bouhouche K."/>
            <person name="Camara F."/>
            <person name="Duharcourt S."/>
            <person name="Guigo R."/>
            <person name="Gogendeau D."/>
            <person name="Katinka M."/>
            <person name="Keller A.-M."/>
            <person name="Kissmehl R."/>
            <person name="Klotz C."/>
            <person name="Koll F."/>
            <person name="Le Moue A."/>
            <person name="Lepere C."/>
            <person name="Malinsky S."/>
            <person name="Nowacki M."/>
            <person name="Nowak J.K."/>
            <person name="Plattner H."/>
            <person name="Poulain J."/>
            <person name="Ruiz F."/>
            <person name="Serrano V."/>
            <person name="Zagulski M."/>
            <person name="Dessen P."/>
            <person name="Betermier M."/>
            <person name="Weissenbach J."/>
            <person name="Scarpelli C."/>
            <person name="Schachter V."/>
            <person name="Sperling L."/>
            <person name="Meyer E."/>
            <person name="Cohen J."/>
            <person name="Wincker P."/>
        </authorList>
    </citation>
    <scope>NUCLEOTIDE SEQUENCE [LARGE SCALE GENOMIC DNA]</scope>
    <source>
        <strain evidence="8 9">Stock d4-2</strain>
    </source>
</reference>
<dbReference type="Gene3D" id="2.10.70.80">
    <property type="match status" value="1"/>
</dbReference>
<dbReference type="eggNOG" id="KOG3511">
    <property type="taxonomic scope" value="Eukaryota"/>
</dbReference>
<dbReference type="RefSeq" id="XP_001443174.1">
    <property type="nucleotide sequence ID" value="XM_001443137.1"/>
</dbReference>
<accession>A0CYB0</accession>